<dbReference type="Proteomes" id="UP001172082">
    <property type="component" value="Unassembled WGS sequence"/>
</dbReference>
<keyword evidence="1" id="KW-0472">Membrane</keyword>
<organism evidence="2 3">
    <name type="scientific">Splendidivirga corallicola</name>
    <dbReference type="NCBI Taxonomy" id="3051826"/>
    <lineage>
        <taxon>Bacteria</taxon>
        <taxon>Pseudomonadati</taxon>
        <taxon>Bacteroidota</taxon>
        <taxon>Cytophagia</taxon>
        <taxon>Cytophagales</taxon>
        <taxon>Splendidivirgaceae</taxon>
        <taxon>Splendidivirga</taxon>
    </lineage>
</organism>
<feature type="transmembrane region" description="Helical" evidence="1">
    <location>
        <begin position="71"/>
        <end position="93"/>
    </location>
</feature>
<accession>A0ABT8KXF7</accession>
<evidence type="ECO:0000313" key="3">
    <source>
        <dbReference type="Proteomes" id="UP001172082"/>
    </source>
</evidence>
<evidence type="ECO:0000256" key="1">
    <source>
        <dbReference type="SAM" id="Phobius"/>
    </source>
</evidence>
<feature type="transmembrane region" description="Helical" evidence="1">
    <location>
        <begin position="21"/>
        <end position="42"/>
    </location>
</feature>
<keyword evidence="1" id="KW-1133">Transmembrane helix</keyword>
<gene>
    <name evidence="2" type="ORF">QQ008_29045</name>
</gene>
<name>A0ABT8KXF7_9BACT</name>
<evidence type="ECO:0000313" key="2">
    <source>
        <dbReference type="EMBL" id="MDN5205465.1"/>
    </source>
</evidence>
<proteinExistence type="predicted"/>
<protein>
    <recommendedName>
        <fullName evidence="4">Gustatory receptor</fullName>
    </recommendedName>
</protein>
<keyword evidence="1" id="KW-0812">Transmembrane</keyword>
<feature type="transmembrane region" description="Helical" evidence="1">
    <location>
        <begin position="227"/>
        <end position="249"/>
    </location>
</feature>
<evidence type="ECO:0008006" key="4">
    <source>
        <dbReference type="Google" id="ProtNLM"/>
    </source>
</evidence>
<reference evidence="2" key="1">
    <citation type="submission" date="2023-06" db="EMBL/GenBank/DDBJ databases">
        <title>Genomic of Parafulvivirga corallium.</title>
        <authorList>
            <person name="Wang G."/>
        </authorList>
    </citation>
    <scope>NUCLEOTIDE SEQUENCE</scope>
    <source>
        <strain evidence="2">BMA10</strain>
    </source>
</reference>
<dbReference type="EMBL" id="JAUJEA010000019">
    <property type="protein sequence ID" value="MDN5205465.1"/>
    <property type="molecule type" value="Genomic_DNA"/>
</dbReference>
<sequence>MKSLNIFFSKEYLKSPAFWNGNLFLLFFIIILITPSSLFFQWDLLDLDNVFSKYGVLKNGYTETYHKVGELLPWVIVCITSIIVIFGNTMYYLASFKNDLNTEGIKIPNLLSNLVGGAFVIWIFTSLIYGVIFTRWFDKLELVLIEASNGVGKDIEKSENLAHLFNRFIEHIELYTSITILIFILIDISTLIIKNKQIAVSKTSQIPKIREKKLELTTEKEFALNQLFLIDLPIAIAVILISVFVSNISQTEGNDIDAKSIFKAGGIGVQLIMSQVIFLILNLKFRFMKYRIQAYKLDQIDD</sequence>
<feature type="transmembrane region" description="Helical" evidence="1">
    <location>
        <begin position="174"/>
        <end position="193"/>
    </location>
</feature>
<dbReference type="RefSeq" id="WP_346755487.1">
    <property type="nucleotide sequence ID" value="NZ_JAUJEA010000019.1"/>
</dbReference>
<feature type="transmembrane region" description="Helical" evidence="1">
    <location>
        <begin position="114"/>
        <end position="137"/>
    </location>
</feature>
<feature type="transmembrane region" description="Helical" evidence="1">
    <location>
        <begin position="261"/>
        <end position="281"/>
    </location>
</feature>
<comment type="caution">
    <text evidence="2">The sequence shown here is derived from an EMBL/GenBank/DDBJ whole genome shotgun (WGS) entry which is preliminary data.</text>
</comment>
<keyword evidence="3" id="KW-1185">Reference proteome</keyword>